<evidence type="ECO:0000313" key="3">
    <source>
        <dbReference type="Proteomes" id="UP000276215"/>
    </source>
</evidence>
<evidence type="ECO:0000256" key="1">
    <source>
        <dbReference type="SAM" id="MobiDB-lite"/>
    </source>
</evidence>
<reference evidence="2 3" key="1">
    <citation type="journal article" date="2018" name="Nat. Ecol. Evol.">
        <title>Pezizomycetes genomes reveal the molecular basis of ectomycorrhizal truffle lifestyle.</title>
        <authorList>
            <person name="Murat C."/>
            <person name="Payen T."/>
            <person name="Noel B."/>
            <person name="Kuo A."/>
            <person name="Morin E."/>
            <person name="Chen J."/>
            <person name="Kohler A."/>
            <person name="Krizsan K."/>
            <person name="Balestrini R."/>
            <person name="Da Silva C."/>
            <person name="Montanini B."/>
            <person name="Hainaut M."/>
            <person name="Levati E."/>
            <person name="Barry K.W."/>
            <person name="Belfiori B."/>
            <person name="Cichocki N."/>
            <person name="Clum A."/>
            <person name="Dockter R.B."/>
            <person name="Fauchery L."/>
            <person name="Guy J."/>
            <person name="Iotti M."/>
            <person name="Le Tacon F."/>
            <person name="Lindquist E.A."/>
            <person name="Lipzen A."/>
            <person name="Malagnac F."/>
            <person name="Mello A."/>
            <person name="Molinier V."/>
            <person name="Miyauchi S."/>
            <person name="Poulain J."/>
            <person name="Riccioni C."/>
            <person name="Rubini A."/>
            <person name="Sitrit Y."/>
            <person name="Splivallo R."/>
            <person name="Traeger S."/>
            <person name="Wang M."/>
            <person name="Zifcakova L."/>
            <person name="Wipf D."/>
            <person name="Zambonelli A."/>
            <person name="Paolocci F."/>
            <person name="Nowrousian M."/>
            <person name="Ottonello S."/>
            <person name="Baldrian P."/>
            <person name="Spatafora J.W."/>
            <person name="Henrissat B."/>
            <person name="Nagy L.G."/>
            <person name="Aury J.M."/>
            <person name="Wincker P."/>
            <person name="Grigoriev I.V."/>
            <person name="Bonfante P."/>
            <person name="Martin F.M."/>
        </authorList>
    </citation>
    <scope>NUCLEOTIDE SEQUENCE [LARGE SCALE GENOMIC DNA]</scope>
    <source>
        <strain evidence="2 3">120613-1</strain>
    </source>
</reference>
<sequence length="141" mass="15823">MFIQTLYKHNSSMRMTSTTEKQTKKITYPSHRQAHQNHTIPPQIQIEKKKNLSTATPIPSVHKISPFPFPFPSPFPNPQSPIPNPQSPIPNPQSPIPTTIPHRHGTHNLTPGTAQRYNTATTKTARNCSKQTQITNTSTAR</sequence>
<feature type="region of interest" description="Disordered" evidence="1">
    <location>
        <begin position="52"/>
        <end position="141"/>
    </location>
</feature>
<keyword evidence="3" id="KW-1185">Reference proteome</keyword>
<dbReference type="Proteomes" id="UP000276215">
    <property type="component" value="Unassembled WGS sequence"/>
</dbReference>
<accession>A0A3N4JLM2</accession>
<evidence type="ECO:0000313" key="2">
    <source>
        <dbReference type="EMBL" id="RPA99145.1"/>
    </source>
</evidence>
<organism evidence="2 3">
    <name type="scientific">Choiromyces venosus 120613-1</name>
    <dbReference type="NCBI Taxonomy" id="1336337"/>
    <lineage>
        <taxon>Eukaryota</taxon>
        <taxon>Fungi</taxon>
        <taxon>Dikarya</taxon>
        <taxon>Ascomycota</taxon>
        <taxon>Pezizomycotina</taxon>
        <taxon>Pezizomycetes</taxon>
        <taxon>Pezizales</taxon>
        <taxon>Tuberaceae</taxon>
        <taxon>Choiromyces</taxon>
    </lineage>
</organism>
<proteinExistence type="predicted"/>
<dbReference type="AlphaFoldDB" id="A0A3N4JLM2"/>
<name>A0A3N4JLM2_9PEZI</name>
<gene>
    <name evidence="2" type="ORF">L873DRAFT_1767963</name>
</gene>
<feature type="region of interest" description="Disordered" evidence="1">
    <location>
        <begin position="13"/>
        <end position="37"/>
    </location>
</feature>
<feature type="compositionally biased region" description="Polar residues" evidence="1">
    <location>
        <begin position="107"/>
        <end position="141"/>
    </location>
</feature>
<protein>
    <submittedName>
        <fullName evidence="2">Uncharacterized protein</fullName>
    </submittedName>
</protein>
<dbReference type="EMBL" id="ML120389">
    <property type="protein sequence ID" value="RPA99145.1"/>
    <property type="molecule type" value="Genomic_DNA"/>
</dbReference>
<feature type="compositionally biased region" description="Pro residues" evidence="1">
    <location>
        <begin position="67"/>
        <end position="95"/>
    </location>
</feature>